<dbReference type="Proteomes" id="UP001275440">
    <property type="component" value="Unassembled WGS sequence"/>
</dbReference>
<feature type="transmembrane region" description="Helical" evidence="7">
    <location>
        <begin position="117"/>
        <end position="138"/>
    </location>
</feature>
<evidence type="ECO:0000313" key="9">
    <source>
        <dbReference type="EMBL" id="MDV2474841.1"/>
    </source>
</evidence>
<gene>
    <name evidence="9" type="ORF">F8M49_04330</name>
</gene>
<name>A0ABU3WLI9_9NOCA</name>
<evidence type="ECO:0000256" key="3">
    <source>
        <dbReference type="ARBA" id="ARBA00022692"/>
    </source>
</evidence>
<dbReference type="InterPro" id="IPR020846">
    <property type="entry name" value="MFS_dom"/>
</dbReference>
<feature type="transmembrane region" description="Helical" evidence="7">
    <location>
        <begin position="281"/>
        <end position="308"/>
    </location>
</feature>
<feature type="transmembrane region" description="Helical" evidence="7">
    <location>
        <begin position="92"/>
        <end position="111"/>
    </location>
</feature>
<organism evidence="9 10">
    <name type="scientific">Rhodococcus zopfii</name>
    <dbReference type="NCBI Taxonomy" id="43772"/>
    <lineage>
        <taxon>Bacteria</taxon>
        <taxon>Bacillati</taxon>
        <taxon>Actinomycetota</taxon>
        <taxon>Actinomycetes</taxon>
        <taxon>Mycobacteriales</taxon>
        <taxon>Nocardiaceae</taxon>
        <taxon>Rhodococcus</taxon>
    </lineage>
</organism>
<dbReference type="PANTHER" id="PTHR42718">
    <property type="entry name" value="MAJOR FACILITATOR SUPERFAMILY MULTIDRUG TRANSPORTER MFSC"/>
    <property type="match status" value="1"/>
</dbReference>
<keyword evidence="4 7" id="KW-1133">Transmembrane helix</keyword>
<evidence type="ECO:0000313" key="10">
    <source>
        <dbReference type="Proteomes" id="UP001275440"/>
    </source>
</evidence>
<feature type="compositionally biased region" description="Basic residues" evidence="6">
    <location>
        <begin position="495"/>
        <end position="510"/>
    </location>
</feature>
<evidence type="ECO:0000256" key="7">
    <source>
        <dbReference type="SAM" id="Phobius"/>
    </source>
</evidence>
<dbReference type="Gene3D" id="1.20.1250.20">
    <property type="entry name" value="MFS general substrate transporter like domains"/>
    <property type="match status" value="1"/>
</dbReference>
<dbReference type="Pfam" id="PF07690">
    <property type="entry name" value="MFS_1"/>
    <property type="match status" value="1"/>
</dbReference>
<dbReference type="PROSITE" id="PS50850">
    <property type="entry name" value="MFS"/>
    <property type="match status" value="1"/>
</dbReference>
<accession>A0ABU3WLI9</accession>
<feature type="transmembrane region" description="Helical" evidence="7">
    <location>
        <begin position="178"/>
        <end position="197"/>
    </location>
</feature>
<sequence length="612" mass="62954">MDTDEPTRRDTSAIAPEPPEPAGWRPLVLVCVTGLIVVFNATVLSTAIGRVVADLGATVSQVQLAIIAYALMVTAFTVTGGKISGLLGAARTQLLGLGIYAAGMLVCFAAVDPRMLIAGEAVAGLGGALLIPNSLAILGQAYSGARRTFAISVQAGTTGIGAALALLVGGLLVQTWGWRAPFLLLLIALAVAFVIALGTDLPRTDSGGLLDVPSIALSAAGVLLLVIGINQAGEWGLLLARDASPLSLAGISPVPLLLVLGALALHAFLSRQRRLSASGRVPLLDPAVLSTTTARACLIGLLAINLLMAGTSYLLPLYTQIVLGKSPLSSAIMILPLSIAALLSATSTPMLMRRLPPRTLLIAAHLVSASGAALLALTVSNQWAGPGTWLAEILVGLGLGAGLSVGSALLMESARPELSGEVGSARGGRRLPGYLGGHRDQRGDPVDDPGAGSDHPGDEGPRSRTPSGPGPDALVGGFRRQRRPRGPARDAGLRLCRHRPGRRGQRRGSARRLAGGTVHPRRPDARADRGIPEPAVADRPARGGPSGHRRMSPRPSWSGRTAGVNLPVSQHIRDHTAFGIFAIAPAAGRRLGTSSRAAPGPSRWPAPRARSS</sequence>
<keyword evidence="5 7" id="KW-0472">Membrane</keyword>
<feature type="compositionally biased region" description="Basic and acidic residues" evidence="6">
    <location>
        <begin position="521"/>
        <end position="531"/>
    </location>
</feature>
<comment type="caution">
    <text evidence="9">The sequence shown here is derived from an EMBL/GenBank/DDBJ whole genome shotgun (WGS) entry which is preliminary data.</text>
</comment>
<dbReference type="InterPro" id="IPR036259">
    <property type="entry name" value="MFS_trans_sf"/>
</dbReference>
<feature type="transmembrane region" description="Helical" evidence="7">
    <location>
        <begin position="328"/>
        <end position="347"/>
    </location>
</feature>
<dbReference type="Gene3D" id="1.20.1720.10">
    <property type="entry name" value="Multidrug resistance protein D"/>
    <property type="match status" value="1"/>
</dbReference>
<feature type="transmembrane region" description="Helical" evidence="7">
    <location>
        <begin position="27"/>
        <end position="48"/>
    </location>
</feature>
<protein>
    <submittedName>
        <fullName evidence="9">MFS transporter</fullName>
    </submittedName>
</protein>
<feature type="transmembrane region" description="Helical" evidence="7">
    <location>
        <begin position="359"/>
        <end position="377"/>
    </location>
</feature>
<evidence type="ECO:0000256" key="4">
    <source>
        <dbReference type="ARBA" id="ARBA00022989"/>
    </source>
</evidence>
<feature type="transmembrane region" description="Helical" evidence="7">
    <location>
        <begin position="389"/>
        <end position="410"/>
    </location>
</feature>
<evidence type="ECO:0000256" key="5">
    <source>
        <dbReference type="ARBA" id="ARBA00023136"/>
    </source>
</evidence>
<feature type="transmembrane region" description="Helical" evidence="7">
    <location>
        <begin position="150"/>
        <end position="172"/>
    </location>
</feature>
<dbReference type="PANTHER" id="PTHR42718:SF9">
    <property type="entry name" value="MAJOR FACILITATOR SUPERFAMILY MULTIDRUG TRANSPORTER MFSC"/>
    <property type="match status" value="1"/>
</dbReference>
<evidence type="ECO:0000256" key="2">
    <source>
        <dbReference type="ARBA" id="ARBA00022448"/>
    </source>
</evidence>
<feature type="region of interest" description="Disordered" evidence="6">
    <location>
        <begin position="591"/>
        <end position="612"/>
    </location>
</feature>
<feature type="transmembrane region" description="Helical" evidence="7">
    <location>
        <begin position="209"/>
        <end position="229"/>
    </location>
</feature>
<keyword evidence="10" id="KW-1185">Reference proteome</keyword>
<dbReference type="InterPro" id="IPR011701">
    <property type="entry name" value="MFS"/>
</dbReference>
<reference evidence="9 10" key="1">
    <citation type="submission" date="2019-10" db="EMBL/GenBank/DDBJ databases">
        <title>Draft Genome Assembly of Rhodococcus zopfii DSM44189.</title>
        <authorList>
            <person name="Sutton J.M."/>
            <person name="Akob D.M."/>
            <person name="Bushman T.J."/>
        </authorList>
    </citation>
    <scope>NUCLEOTIDE SEQUENCE [LARGE SCALE GENOMIC DNA]</scope>
    <source>
        <strain evidence="9 10">DSM 44189</strain>
    </source>
</reference>
<feature type="transmembrane region" description="Helical" evidence="7">
    <location>
        <begin position="249"/>
        <end position="269"/>
    </location>
</feature>
<evidence type="ECO:0000259" key="8">
    <source>
        <dbReference type="PROSITE" id="PS50850"/>
    </source>
</evidence>
<comment type="subcellular location">
    <subcellularLocation>
        <location evidence="1">Cell membrane</location>
        <topology evidence="1">Multi-pass membrane protein</topology>
    </subcellularLocation>
</comment>
<feature type="domain" description="Major facilitator superfamily (MFS) profile" evidence="8">
    <location>
        <begin position="26"/>
        <end position="612"/>
    </location>
</feature>
<dbReference type="SUPFAM" id="SSF103473">
    <property type="entry name" value="MFS general substrate transporter"/>
    <property type="match status" value="1"/>
</dbReference>
<keyword evidence="3 7" id="KW-0812">Transmembrane</keyword>
<keyword evidence="2" id="KW-0813">Transport</keyword>
<dbReference type="EMBL" id="WBMO01000001">
    <property type="protein sequence ID" value="MDV2474841.1"/>
    <property type="molecule type" value="Genomic_DNA"/>
</dbReference>
<proteinExistence type="predicted"/>
<feature type="transmembrane region" description="Helical" evidence="7">
    <location>
        <begin position="60"/>
        <end position="80"/>
    </location>
</feature>
<evidence type="ECO:0000256" key="6">
    <source>
        <dbReference type="SAM" id="MobiDB-lite"/>
    </source>
</evidence>
<evidence type="ECO:0000256" key="1">
    <source>
        <dbReference type="ARBA" id="ARBA00004651"/>
    </source>
</evidence>
<feature type="region of interest" description="Disordered" evidence="6">
    <location>
        <begin position="417"/>
        <end position="561"/>
    </location>
</feature>